<feature type="compositionally biased region" description="Basic residues" evidence="1">
    <location>
        <begin position="1"/>
        <end position="10"/>
    </location>
</feature>
<reference evidence="2" key="1">
    <citation type="submission" date="2021-06" db="EMBL/GenBank/DDBJ databases">
        <authorList>
            <person name="Kallberg Y."/>
            <person name="Tangrot J."/>
            <person name="Rosling A."/>
        </authorList>
    </citation>
    <scope>NUCLEOTIDE SEQUENCE</scope>
    <source>
        <strain evidence="2">MA453B</strain>
    </source>
</reference>
<accession>A0A9N8ZT43</accession>
<gene>
    <name evidence="2" type="ORF">DERYTH_LOCUS3205</name>
</gene>
<sequence>MLLASHKKCNMRQGKPQMSPHAAKTLLVDEKLVLVGAAFNDQKY</sequence>
<name>A0A9N8ZT43_9GLOM</name>
<protein>
    <submittedName>
        <fullName evidence="2">1923_t:CDS:1</fullName>
    </submittedName>
</protein>
<evidence type="ECO:0000256" key="1">
    <source>
        <dbReference type="SAM" id="MobiDB-lite"/>
    </source>
</evidence>
<keyword evidence="3" id="KW-1185">Reference proteome</keyword>
<dbReference type="AlphaFoldDB" id="A0A9N8ZT43"/>
<feature type="region of interest" description="Disordered" evidence="1">
    <location>
        <begin position="1"/>
        <end position="20"/>
    </location>
</feature>
<comment type="caution">
    <text evidence="2">The sequence shown here is derived from an EMBL/GenBank/DDBJ whole genome shotgun (WGS) entry which is preliminary data.</text>
</comment>
<dbReference type="EMBL" id="CAJVPY010001102">
    <property type="protein sequence ID" value="CAG8507325.1"/>
    <property type="molecule type" value="Genomic_DNA"/>
</dbReference>
<evidence type="ECO:0000313" key="3">
    <source>
        <dbReference type="Proteomes" id="UP000789405"/>
    </source>
</evidence>
<dbReference type="Proteomes" id="UP000789405">
    <property type="component" value="Unassembled WGS sequence"/>
</dbReference>
<evidence type="ECO:0000313" key="2">
    <source>
        <dbReference type="EMBL" id="CAG8507325.1"/>
    </source>
</evidence>
<organism evidence="2 3">
    <name type="scientific">Dentiscutata erythropus</name>
    <dbReference type="NCBI Taxonomy" id="1348616"/>
    <lineage>
        <taxon>Eukaryota</taxon>
        <taxon>Fungi</taxon>
        <taxon>Fungi incertae sedis</taxon>
        <taxon>Mucoromycota</taxon>
        <taxon>Glomeromycotina</taxon>
        <taxon>Glomeromycetes</taxon>
        <taxon>Diversisporales</taxon>
        <taxon>Gigasporaceae</taxon>
        <taxon>Dentiscutata</taxon>
    </lineage>
</organism>
<proteinExistence type="predicted"/>